<proteinExistence type="predicted"/>
<accession>M1CH74</accession>
<name>M1CH74_SOLTU</name>
<dbReference type="InParanoid" id="M1CH74"/>
<dbReference type="PaxDb" id="4113-PGSC0003DMT400067412"/>
<keyword evidence="2" id="KW-1185">Reference proteome</keyword>
<evidence type="ECO:0000313" key="1">
    <source>
        <dbReference type="EnsemblPlants" id="PGSC0003DMT400067412"/>
    </source>
</evidence>
<reference evidence="1" key="2">
    <citation type="submission" date="2015-06" db="UniProtKB">
        <authorList>
            <consortium name="EnsemblPlants"/>
        </authorList>
    </citation>
    <scope>IDENTIFICATION</scope>
    <source>
        <strain evidence="1">DM1-3 516 R44</strain>
    </source>
</reference>
<dbReference type="HOGENOM" id="CLU_2927207_0_0_1"/>
<dbReference type="Proteomes" id="UP000011115">
    <property type="component" value="Unassembled WGS sequence"/>
</dbReference>
<evidence type="ECO:0000313" key="2">
    <source>
        <dbReference type="Proteomes" id="UP000011115"/>
    </source>
</evidence>
<organism evidence="1 2">
    <name type="scientific">Solanum tuberosum</name>
    <name type="common">Potato</name>
    <dbReference type="NCBI Taxonomy" id="4113"/>
    <lineage>
        <taxon>Eukaryota</taxon>
        <taxon>Viridiplantae</taxon>
        <taxon>Streptophyta</taxon>
        <taxon>Embryophyta</taxon>
        <taxon>Tracheophyta</taxon>
        <taxon>Spermatophyta</taxon>
        <taxon>Magnoliopsida</taxon>
        <taxon>eudicotyledons</taxon>
        <taxon>Gunneridae</taxon>
        <taxon>Pentapetalae</taxon>
        <taxon>asterids</taxon>
        <taxon>lamiids</taxon>
        <taxon>Solanales</taxon>
        <taxon>Solanaceae</taxon>
        <taxon>Solanoideae</taxon>
        <taxon>Solaneae</taxon>
        <taxon>Solanum</taxon>
    </lineage>
</organism>
<dbReference type="EnsemblPlants" id="PGSC0003DMT400067412">
    <property type="protein sequence ID" value="PGSC0003DMT400067412"/>
    <property type="gene ID" value="PGSC0003DMG401026202"/>
</dbReference>
<protein>
    <submittedName>
        <fullName evidence="1">Uncharacterized protein</fullName>
    </submittedName>
</protein>
<sequence>MAEYTQRNYKHRTCLWPEIHGIDEPPRFLKSDYYSFQKRCNTHDILLQEFLNSTGGRVTMA</sequence>
<dbReference type="AlphaFoldDB" id="M1CH74"/>
<dbReference type="Gramene" id="PGSC0003DMT400067412">
    <property type="protein sequence ID" value="PGSC0003DMT400067412"/>
    <property type="gene ID" value="PGSC0003DMG401026202"/>
</dbReference>
<reference evidence="2" key="1">
    <citation type="journal article" date="2011" name="Nature">
        <title>Genome sequence and analysis of the tuber crop potato.</title>
        <authorList>
            <consortium name="The Potato Genome Sequencing Consortium"/>
        </authorList>
    </citation>
    <scope>NUCLEOTIDE SEQUENCE [LARGE SCALE GENOMIC DNA]</scope>
    <source>
        <strain evidence="2">cv. DM1-3 516 R44</strain>
    </source>
</reference>